<gene>
    <name evidence="3" type="ORF">DFR76_111266</name>
</gene>
<evidence type="ECO:0000259" key="2">
    <source>
        <dbReference type="Pfam" id="PF00350"/>
    </source>
</evidence>
<dbReference type="PANTHER" id="PTHR43681:SF1">
    <property type="entry name" value="SARCALUMENIN"/>
    <property type="match status" value="1"/>
</dbReference>
<reference evidence="3 4" key="1">
    <citation type="submission" date="2018-07" db="EMBL/GenBank/DDBJ databases">
        <title>Genomic Encyclopedia of Type Strains, Phase IV (KMG-IV): sequencing the most valuable type-strain genomes for metagenomic binning, comparative biology and taxonomic classification.</title>
        <authorList>
            <person name="Goeker M."/>
        </authorList>
    </citation>
    <scope>NUCLEOTIDE SEQUENCE [LARGE SCALE GENOMIC DNA]</scope>
    <source>
        <strain evidence="3 4">DSM 44290</strain>
    </source>
</reference>
<keyword evidence="4" id="KW-1185">Reference proteome</keyword>
<evidence type="ECO:0000256" key="1">
    <source>
        <dbReference type="SAM" id="Phobius"/>
    </source>
</evidence>
<sequence>MTTVVAETASGTPALPLLTVLAETIAAARTAHRDDLVGRLEQLAARVRDPRRRIMVAGLGNQGKSQFVNALLNLEACPVGDDATTTVPVLLQHGPHPLAELVLAGPAGTEADGRRIELPLTEIHTVTPHSPHGHVLRLDIHAPNPLLADGIVLVDTPALGGHGNPGATAVLTMAPTADAVLVLSDASTELTEPEVDLLARLRQLCPVVALVLSKIDLYPHWRQVLEADQNHLQRNGLEVPILPVSALLRTHAMRLRDEQLGRESGFGALFDFLREQVVTRDQLETRRAAALDISSAAEHVALALGSELVALRDPERGAAAIRELRTAKSQAEELHRRTAAWQQTLGDGITDLAGDIDHDLRDRLRAIGRTAEDWIDDNDPARLWEQMADWLTATVDTAVGDNLLWTHARAMHLGERVAQHFVEFGAVDLPNVHSGPESGGSRVESVSLVDLEPDLGLGHKLLVGMRGSYGGMVMVGLASTVAGLALINPVSLGAGVLLGGKAFRDDKRERLARRRAEAKTAVRRYLDDVSFEAGKESRDRLHRVHRVLRDHFTGIADRSLRSINDSLQAAQDAAGVETARRNERCAELEHQLRIVAELRRRAGVMLPG</sequence>
<protein>
    <submittedName>
        <fullName evidence="3">Dynamin family protein</fullName>
    </submittedName>
</protein>
<dbReference type="InterPro" id="IPR027417">
    <property type="entry name" value="P-loop_NTPase"/>
</dbReference>
<dbReference type="AlphaFoldDB" id="A0A370HXM6"/>
<evidence type="ECO:0000313" key="3">
    <source>
        <dbReference type="EMBL" id="RDI63247.1"/>
    </source>
</evidence>
<dbReference type="Pfam" id="PF00350">
    <property type="entry name" value="Dynamin_N"/>
    <property type="match status" value="1"/>
</dbReference>
<keyword evidence="1" id="KW-0812">Transmembrane</keyword>
<proteinExistence type="predicted"/>
<organism evidence="3 4">
    <name type="scientific">Nocardia pseudobrasiliensis</name>
    <dbReference type="NCBI Taxonomy" id="45979"/>
    <lineage>
        <taxon>Bacteria</taxon>
        <taxon>Bacillati</taxon>
        <taxon>Actinomycetota</taxon>
        <taxon>Actinomycetes</taxon>
        <taxon>Mycobacteriales</taxon>
        <taxon>Nocardiaceae</taxon>
        <taxon>Nocardia</taxon>
    </lineage>
</organism>
<name>A0A370HXM6_9NOCA</name>
<keyword evidence="1" id="KW-0472">Membrane</keyword>
<evidence type="ECO:0000313" key="4">
    <source>
        <dbReference type="Proteomes" id="UP000254869"/>
    </source>
</evidence>
<dbReference type="STRING" id="1210086.GCA_001613105_07589"/>
<dbReference type="RefSeq" id="WP_068008523.1">
    <property type="nucleotide sequence ID" value="NZ_QQBC01000011.1"/>
</dbReference>
<feature type="transmembrane region" description="Helical" evidence="1">
    <location>
        <begin position="469"/>
        <end position="498"/>
    </location>
</feature>
<dbReference type="InterPro" id="IPR045063">
    <property type="entry name" value="Dynamin_N"/>
</dbReference>
<dbReference type="Proteomes" id="UP000254869">
    <property type="component" value="Unassembled WGS sequence"/>
</dbReference>
<feature type="domain" description="Dynamin N-terminal" evidence="2">
    <location>
        <begin position="54"/>
        <end position="201"/>
    </location>
</feature>
<dbReference type="PANTHER" id="PTHR43681">
    <property type="entry name" value="TRANSMEMBRANE GTPASE FZO"/>
    <property type="match status" value="1"/>
</dbReference>
<dbReference type="InterPro" id="IPR051943">
    <property type="entry name" value="TRAFAC_Dynamin-like_GTPase"/>
</dbReference>
<dbReference type="EMBL" id="QQBC01000011">
    <property type="protein sequence ID" value="RDI63247.1"/>
    <property type="molecule type" value="Genomic_DNA"/>
</dbReference>
<dbReference type="SUPFAM" id="SSF52540">
    <property type="entry name" value="P-loop containing nucleoside triphosphate hydrolases"/>
    <property type="match status" value="1"/>
</dbReference>
<dbReference type="Gene3D" id="3.40.50.300">
    <property type="entry name" value="P-loop containing nucleotide triphosphate hydrolases"/>
    <property type="match status" value="1"/>
</dbReference>
<comment type="caution">
    <text evidence="3">The sequence shown here is derived from an EMBL/GenBank/DDBJ whole genome shotgun (WGS) entry which is preliminary data.</text>
</comment>
<accession>A0A370HXM6</accession>
<keyword evidence="1" id="KW-1133">Transmembrane helix</keyword>